<feature type="domain" description="Type II secretion system protein GspF" evidence="8">
    <location>
        <begin position="269"/>
        <end position="391"/>
    </location>
</feature>
<feature type="transmembrane region" description="Helical" evidence="7">
    <location>
        <begin position="372"/>
        <end position="393"/>
    </location>
</feature>
<evidence type="ECO:0000256" key="3">
    <source>
        <dbReference type="ARBA" id="ARBA00022475"/>
    </source>
</evidence>
<name>A0A106BRB6_THIDE</name>
<evidence type="ECO:0000256" key="4">
    <source>
        <dbReference type="ARBA" id="ARBA00022692"/>
    </source>
</evidence>
<evidence type="ECO:0000256" key="5">
    <source>
        <dbReference type="ARBA" id="ARBA00022989"/>
    </source>
</evidence>
<dbReference type="PANTHER" id="PTHR30012">
    <property type="entry name" value="GENERAL SECRETION PATHWAY PROTEIN"/>
    <property type="match status" value="1"/>
</dbReference>
<keyword evidence="4 7" id="KW-0812">Transmembrane</keyword>
<dbReference type="InterPro" id="IPR018076">
    <property type="entry name" value="T2SS_GspF_dom"/>
</dbReference>
<dbReference type="InterPro" id="IPR003004">
    <property type="entry name" value="GspF/PilC"/>
</dbReference>
<evidence type="ECO:0000313" key="10">
    <source>
        <dbReference type="Proteomes" id="UP000064243"/>
    </source>
</evidence>
<dbReference type="eggNOG" id="COG1459">
    <property type="taxonomic scope" value="Bacteria"/>
</dbReference>
<protein>
    <submittedName>
        <fullName evidence="9">Secretion system protein</fullName>
    </submittedName>
</protein>
<proteinExistence type="inferred from homology"/>
<dbReference type="RefSeq" id="WP_059752645.1">
    <property type="nucleotide sequence ID" value="NZ_LDUG01000017.1"/>
</dbReference>
<dbReference type="Proteomes" id="UP000064243">
    <property type="component" value="Unassembled WGS sequence"/>
</dbReference>
<keyword evidence="5 7" id="KW-1133">Transmembrane helix</keyword>
<evidence type="ECO:0000256" key="7">
    <source>
        <dbReference type="SAM" id="Phobius"/>
    </source>
</evidence>
<evidence type="ECO:0000259" key="8">
    <source>
        <dbReference type="Pfam" id="PF00482"/>
    </source>
</evidence>
<evidence type="ECO:0000256" key="6">
    <source>
        <dbReference type="ARBA" id="ARBA00023136"/>
    </source>
</evidence>
<keyword evidence="6 7" id="KW-0472">Membrane</keyword>
<feature type="transmembrane region" description="Helical" evidence="7">
    <location>
        <begin position="164"/>
        <end position="186"/>
    </location>
</feature>
<dbReference type="Pfam" id="PF00482">
    <property type="entry name" value="T2SSF"/>
    <property type="match status" value="2"/>
</dbReference>
<dbReference type="PATRIC" id="fig|36861.3.peg.470"/>
<gene>
    <name evidence="9" type="ORF">ABW22_05035</name>
</gene>
<evidence type="ECO:0000256" key="1">
    <source>
        <dbReference type="ARBA" id="ARBA00004651"/>
    </source>
</evidence>
<evidence type="ECO:0000313" key="9">
    <source>
        <dbReference type="EMBL" id="KVW97181.1"/>
    </source>
</evidence>
<accession>A0A106BRB6</accession>
<keyword evidence="10" id="KW-1185">Reference proteome</keyword>
<feature type="domain" description="Type II secretion system protein GspF" evidence="8">
    <location>
        <begin position="65"/>
        <end position="188"/>
    </location>
</feature>
<organism evidence="9 10">
    <name type="scientific">Thiobacillus denitrificans</name>
    <dbReference type="NCBI Taxonomy" id="36861"/>
    <lineage>
        <taxon>Bacteria</taxon>
        <taxon>Pseudomonadati</taxon>
        <taxon>Pseudomonadota</taxon>
        <taxon>Betaproteobacteria</taxon>
        <taxon>Nitrosomonadales</taxon>
        <taxon>Thiobacillaceae</taxon>
        <taxon>Thiobacillus</taxon>
    </lineage>
</organism>
<reference evidence="9 10" key="1">
    <citation type="journal article" date="2015" name="Appl. Environ. Microbiol.">
        <title>Aerobic and Anaerobic Thiosulfate Oxidation by a Cold-Adapted, Subglacial Chemoautotroph.</title>
        <authorList>
            <person name="Harrold Z.R."/>
            <person name="Skidmore M.L."/>
            <person name="Hamilton T.L."/>
            <person name="Desch L."/>
            <person name="Amada K."/>
            <person name="van Gelder W."/>
            <person name="Glover K."/>
            <person name="Roden E.E."/>
            <person name="Boyd E.S."/>
        </authorList>
    </citation>
    <scope>NUCLEOTIDE SEQUENCE [LARGE SCALE GENOMIC DNA]</scope>
    <source>
        <strain evidence="9 10">RG</strain>
    </source>
</reference>
<sequence length="401" mass="44036">MPFFNYRAIDQTGRTTRGTLSAVNDVDLELRLKRMGLDLITLAELSRQYAPSGRERVTLRDLVTFCIHMRYITRAGIPLLDGLRDLRDTMEKRGFRDVLTALLEDLEGGKVLSQALAAHPAVFGAVFVHSVRAGEQTGLLDAVFDRLAESLKWQEEVTAKAKRLMIYPALVLAVVGTAILFLLVYLVPQVLSLVETMGVVLPLPTLILMAVSEAVRSYWLIGLALALALGVGLPLWVKRSEAGRDWWDRTQLRLPVIGPIVQKMALARFTNTLAMMYRSGVSVLDALRAGEMVAGNRVIAGGIHRAAQQIADGRGLSESFQSLALFPPLVIRMLRVGESTGALDEALENVTYFYNREVLDSIENGLRVLEPLLTAILGLLLGGILVSVLLPVYDLIGNLPL</sequence>
<dbReference type="InterPro" id="IPR042094">
    <property type="entry name" value="T2SS_GspF_sf"/>
</dbReference>
<comment type="subcellular location">
    <subcellularLocation>
        <location evidence="1">Cell membrane</location>
        <topology evidence="1">Multi-pass membrane protein</topology>
    </subcellularLocation>
</comment>
<dbReference type="GO" id="GO:0005886">
    <property type="term" value="C:plasma membrane"/>
    <property type="evidence" value="ECO:0007669"/>
    <property type="project" value="UniProtKB-SubCell"/>
</dbReference>
<evidence type="ECO:0000256" key="2">
    <source>
        <dbReference type="ARBA" id="ARBA00005745"/>
    </source>
</evidence>
<comment type="caution">
    <text evidence="9">The sequence shown here is derived from an EMBL/GenBank/DDBJ whole genome shotgun (WGS) entry which is preliminary data.</text>
</comment>
<dbReference type="EMBL" id="LDUG01000017">
    <property type="protein sequence ID" value="KVW97181.1"/>
    <property type="molecule type" value="Genomic_DNA"/>
</dbReference>
<dbReference type="PANTHER" id="PTHR30012:SF0">
    <property type="entry name" value="TYPE II SECRETION SYSTEM PROTEIN F-RELATED"/>
    <property type="match status" value="1"/>
</dbReference>
<dbReference type="AlphaFoldDB" id="A0A106BRB6"/>
<feature type="transmembrane region" description="Helical" evidence="7">
    <location>
        <begin position="217"/>
        <end position="237"/>
    </location>
</feature>
<keyword evidence="3" id="KW-1003">Cell membrane</keyword>
<dbReference type="Gene3D" id="1.20.81.30">
    <property type="entry name" value="Type II secretion system (T2SS), domain F"/>
    <property type="match status" value="2"/>
</dbReference>
<dbReference type="OrthoDB" id="9805682at2"/>
<comment type="similarity">
    <text evidence="2">Belongs to the GSP F family.</text>
</comment>
<dbReference type="STRING" id="1123392.GCA_000376425_01628"/>